<organism evidence="5 6">
    <name type="scientific">Hansschlegelia beijingensis</name>
    <dbReference type="NCBI Taxonomy" id="1133344"/>
    <lineage>
        <taxon>Bacteria</taxon>
        <taxon>Pseudomonadati</taxon>
        <taxon>Pseudomonadota</taxon>
        <taxon>Alphaproteobacteria</taxon>
        <taxon>Hyphomicrobiales</taxon>
        <taxon>Methylopilaceae</taxon>
        <taxon>Hansschlegelia</taxon>
    </lineage>
</organism>
<accession>A0A7W6D0P3</accession>
<proteinExistence type="predicted"/>
<dbReference type="InterPro" id="IPR036388">
    <property type="entry name" value="WH-like_DNA-bd_sf"/>
</dbReference>
<dbReference type="PROSITE" id="PS50043">
    <property type="entry name" value="HTH_LUXR_2"/>
    <property type="match status" value="1"/>
</dbReference>
<dbReference type="InterPro" id="IPR000792">
    <property type="entry name" value="Tscrpt_reg_LuxR_C"/>
</dbReference>
<dbReference type="AlphaFoldDB" id="A0A7W6D0P3"/>
<dbReference type="Gene3D" id="1.10.10.10">
    <property type="entry name" value="Winged helix-like DNA-binding domain superfamily/Winged helix DNA-binding domain"/>
    <property type="match status" value="1"/>
</dbReference>
<dbReference type="SUPFAM" id="SSF46894">
    <property type="entry name" value="C-terminal effector domain of the bipartite response regulators"/>
    <property type="match status" value="1"/>
</dbReference>
<gene>
    <name evidence="5" type="ORF">GGR24_003258</name>
</gene>
<evidence type="ECO:0000259" key="4">
    <source>
        <dbReference type="PROSITE" id="PS50043"/>
    </source>
</evidence>
<dbReference type="Pfam" id="PF00196">
    <property type="entry name" value="GerE"/>
    <property type="match status" value="1"/>
</dbReference>
<evidence type="ECO:0000256" key="3">
    <source>
        <dbReference type="ARBA" id="ARBA00023163"/>
    </source>
</evidence>
<dbReference type="InterPro" id="IPR016032">
    <property type="entry name" value="Sig_transdc_resp-reg_C-effctor"/>
</dbReference>
<evidence type="ECO:0000313" key="6">
    <source>
        <dbReference type="Proteomes" id="UP000528964"/>
    </source>
</evidence>
<sequence length="333" mass="37260">MDDAIWHGIAGEVVKSMGSKHFHRELIKLLEASIPSEAVWIIRYSGKLPPDVVYTHNVPDAVRTIYDARCSAIDPFCKRWNGQREGGVYALSQLHDESADYLLYTKRFLTAAKMDDELGIFLPETAHNCFAFFLERQNGHFSEEEIERARLLYPALAGFHRVHLGWIFSELAAGDAPEAFGLPDRPTLIRDRAGETVYASASWRTLEKVTPSLLDKVAFAARGGVEELAIGAMILRLEQLGADFPLAPGGSMFVVEHRPHGYGQLPPTDELARLSPREREVMEFTLRGVPTPRIAEKLGISPGTVKNTKIRLYRKASVSTERELVQKYMALLA</sequence>
<dbReference type="GO" id="GO:0003677">
    <property type="term" value="F:DNA binding"/>
    <property type="evidence" value="ECO:0007669"/>
    <property type="project" value="UniProtKB-KW"/>
</dbReference>
<evidence type="ECO:0000256" key="1">
    <source>
        <dbReference type="ARBA" id="ARBA00023015"/>
    </source>
</evidence>
<evidence type="ECO:0000256" key="2">
    <source>
        <dbReference type="ARBA" id="ARBA00023125"/>
    </source>
</evidence>
<dbReference type="CDD" id="cd06170">
    <property type="entry name" value="LuxR_C_like"/>
    <property type="match status" value="1"/>
</dbReference>
<keyword evidence="1" id="KW-0805">Transcription regulation</keyword>
<dbReference type="PANTHER" id="PTHR44688">
    <property type="entry name" value="DNA-BINDING TRANSCRIPTIONAL ACTIVATOR DEVR_DOSR"/>
    <property type="match status" value="1"/>
</dbReference>
<dbReference type="EMBL" id="JACIDR010000007">
    <property type="protein sequence ID" value="MBB3974571.1"/>
    <property type="molecule type" value="Genomic_DNA"/>
</dbReference>
<protein>
    <submittedName>
        <fullName evidence="5">DNA-binding CsgD family transcriptional regulator</fullName>
    </submittedName>
</protein>
<keyword evidence="2 5" id="KW-0238">DNA-binding</keyword>
<keyword evidence="3" id="KW-0804">Transcription</keyword>
<dbReference type="GO" id="GO:0006355">
    <property type="term" value="P:regulation of DNA-templated transcription"/>
    <property type="evidence" value="ECO:0007669"/>
    <property type="project" value="InterPro"/>
</dbReference>
<feature type="domain" description="HTH luxR-type" evidence="4">
    <location>
        <begin position="267"/>
        <end position="332"/>
    </location>
</feature>
<dbReference type="Proteomes" id="UP000528964">
    <property type="component" value="Unassembled WGS sequence"/>
</dbReference>
<keyword evidence="6" id="KW-1185">Reference proteome</keyword>
<dbReference type="SMART" id="SM00421">
    <property type="entry name" value="HTH_LUXR"/>
    <property type="match status" value="1"/>
</dbReference>
<reference evidence="5 6" key="1">
    <citation type="submission" date="2020-08" db="EMBL/GenBank/DDBJ databases">
        <title>Genomic Encyclopedia of Type Strains, Phase IV (KMG-IV): sequencing the most valuable type-strain genomes for metagenomic binning, comparative biology and taxonomic classification.</title>
        <authorList>
            <person name="Goeker M."/>
        </authorList>
    </citation>
    <scope>NUCLEOTIDE SEQUENCE [LARGE SCALE GENOMIC DNA]</scope>
    <source>
        <strain evidence="5 6">DSM 25481</strain>
    </source>
</reference>
<dbReference type="RefSeq" id="WP_183396427.1">
    <property type="nucleotide sequence ID" value="NZ_JACIDR010000007.1"/>
</dbReference>
<comment type="caution">
    <text evidence="5">The sequence shown here is derived from an EMBL/GenBank/DDBJ whole genome shotgun (WGS) entry which is preliminary data.</text>
</comment>
<name>A0A7W6D0P3_9HYPH</name>
<evidence type="ECO:0000313" key="5">
    <source>
        <dbReference type="EMBL" id="MBB3974571.1"/>
    </source>
</evidence>
<dbReference type="PANTHER" id="PTHR44688:SF16">
    <property type="entry name" value="DNA-BINDING TRANSCRIPTIONAL ACTIVATOR DEVR_DOSR"/>
    <property type="match status" value="1"/>
</dbReference>
<dbReference type="PRINTS" id="PR00038">
    <property type="entry name" value="HTHLUXR"/>
</dbReference>